<dbReference type="Proteomes" id="UP000292082">
    <property type="component" value="Unassembled WGS sequence"/>
</dbReference>
<evidence type="ECO:0000313" key="2">
    <source>
        <dbReference type="EMBL" id="TBU59984.1"/>
    </source>
</evidence>
<evidence type="ECO:0000256" key="1">
    <source>
        <dbReference type="SAM" id="MobiDB-lite"/>
    </source>
</evidence>
<proteinExistence type="predicted"/>
<reference evidence="2 3" key="1">
    <citation type="submission" date="2019-01" db="EMBL/GenBank/DDBJ databases">
        <title>Draft genome sequences of three monokaryotic isolates of the white-rot basidiomycete fungus Dichomitus squalens.</title>
        <authorList>
            <consortium name="DOE Joint Genome Institute"/>
            <person name="Lopez S.C."/>
            <person name="Andreopoulos B."/>
            <person name="Pangilinan J."/>
            <person name="Lipzen A."/>
            <person name="Riley R."/>
            <person name="Ahrendt S."/>
            <person name="Ng V."/>
            <person name="Barry K."/>
            <person name="Daum C."/>
            <person name="Grigoriev I.V."/>
            <person name="Hilden K.S."/>
            <person name="Makela M.R."/>
            <person name="de Vries R.P."/>
        </authorList>
    </citation>
    <scope>NUCLEOTIDE SEQUENCE [LARGE SCALE GENOMIC DNA]</scope>
    <source>
        <strain evidence="2 3">CBS 464.89</strain>
    </source>
</reference>
<gene>
    <name evidence="2" type="ORF">BD310DRAFT_923634</name>
</gene>
<keyword evidence="3" id="KW-1185">Reference proteome</keyword>
<dbReference type="AlphaFoldDB" id="A0A4Q9Q096"/>
<organism evidence="2 3">
    <name type="scientific">Dichomitus squalens</name>
    <dbReference type="NCBI Taxonomy" id="114155"/>
    <lineage>
        <taxon>Eukaryota</taxon>
        <taxon>Fungi</taxon>
        <taxon>Dikarya</taxon>
        <taxon>Basidiomycota</taxon>
        <taxon>Agaricomycotina</taxon>
        <taxon>Agaricomycetes</taxon>
        <taxon>Polyporales</taxon>
        <taxon>Polyporaceae</taxon>
        <taxon>Dichomitus</taxon>
    </lineage>
</organism>
<feature type="region of interest" description="Disordered" evidence="1">
    <location>
        <begin position="30"/>
        <end position="68"/>
    </location>
</feature>
<protein>
    <submittedName>
        <fullName evidence="2">Uncharacterized protein</fullName>
    </submittedName>
</protein>
<sequence length="88" mass="9228">MRVMGEATPNLVRALSNMRPESIPIATTITGSVDSSEDTPSEADPSIPALDARISGEADTAPMDASITSQPVWESLQRAAQFLVGSRG</sequence>
<evidence type="ECO:0000313" key="3">
    <source>
        <dbReference type="Proteomes" id="UP000292082"/>
    </source>
</evidence>
<dbReference type="EMBL" id="ML145108">
    <property type="protein sequence ID" value="TBU59984.1"/>
    <property type="molecule type" value="Genomic_DNA"/>
</dbReference>
<name>A0A4Q9Q096_9APHY</name>
<accession>A0A4Q9Q096</accession>